<dbReference type="AlphaFoldDB" id="A0A418M1E5"/>
<dbReference type="PRINTS" id="PR00032">
    <property type="entry name" value="HTHARAC"/>
</dbReference>
<keyword evidence="1" id="KW-0805">Transcription regulation</keyword>
<evidence type="ECO:0000313" key="5">
    <source>
        <dbReference type="EMBL" id="RIV19487.1"/>
    </source>
</evidence>
<dbReference type="SUPFAM" id="SSF46689">
    <property type="entry name" value="Homeodomain-like"/>
    <property type="match status" value="1"/>
</dbReference>
<gene>
    <name evidence="5" type="ORF">DYU11_25680</name>
</gene>
<evidence type="ECO:0000256" key="1">
    <source>
        <dbReference type="ARBA" id="ARBA00023015"/>
    </source>
</evidence>
<proteinExistence type="predicted"/>
<evidence type="ECO:0000313" key="6">
    <source>
        <dbReference type="Proteomes" id="UP000283523"/>
    </source>
</evidence>
<dbReference type="EMBL" id="QXED01000008">
    <property type="protein sequence ID" value="RIV19487.1"/>
    <property type="molecule type" value="Genomic_DNA"/>
</dbReference>
<protein>
    <submittedName>
        <fullName evidence="5">Helix-turn-helix domain-containing protein</fullName>
    </submittedName>
</protein>
<organism evidence="5 6">
    <name type="scientific">Fibrisoma montanum</name>
    <dbReference type="NCBI Taxonomy" id="2305895"/>
    <lineage>
        <taxon>Bacteria</taxon>
        <taxon>Pseudomonadati</taxon>
        <taxon>Bacteroidota</taxon>
        <taxon>Cytophagia</taxon>
        <taxon>Cytophagales</taxon>
        <taxon>Spirosomataceae</taxon>
        <taxon>Fibrisoma</taxon>
    </lineage>
</organism>
<dbReference type="Proteomes" id="UP000283523">
    <property type="component" value="Unassembled WGS sequence"/>
</dbReference>
<keyword evidence="6" id="KW-1185">Reference proteome</keyword>
<evidence type="ECO:0000259" key="4">
    <source>
        <dbReference type="PROSITE" id="PS01124"/>
    </source>
</evidence>
<reference evidence="5 6" key="1">
    <citation type="submission" date="2018-08" db="EMBL/GenBank/DDBJ databases">
        <title>Fibrisoma montanum sp. nov., isolated from Danxia mountain soil.</title>
        <authorList>
            <person name="Huang Y."/>
        </authorList>
    </citation>
    <scope>NUCLEOTIDE SEQUENCE [LARGE SCALE GENOMIC DNA]</scope>
    <source>
        <strain evidence="5 6">HYT19</strain>
    </source>
</reference>
<dbReference type="PROSITE" id="PS01124">
    <property type="entry name" value="HTH_ARAC_FAMILY_2"/>
    <property type="match status" value="1"/>
</dbReference>
<name>A0A418M1E5_9BACT</name>
<comment type="caution">
    <text evidence="5">The sequence shown here is derived from an EMBL/GenBank/DDBJ whole genome shotgun (WGS) entry which is preliminary data.</text>
</comment>
<dbReference type="Gene3D" id="1.10.10.60">
    <property type="entry name" value="Homeodomain-like"/>
    <property type="match status" value="1"/>
</dbReference>
<dbReference type="GO" id="GO:0003700">
    <property type="term" value="F:DNA-binding transcription factor activity"/>
    <property type="evidence" value="ECO:0007669"/>
    <property type="project" value="InterPro"/>
</dbReference>
<dbReference type="InterPro" id="IPR009057">
    <property type="entry name" value="Homeodomain-like_sf"/>
</dbReference>
<dbReference type="InterPro" id="IPR020449">
    <property type="entry name" value="Tscrpt_reg_AraC-type_HTH"/>
</dbReference>
<keyword evidence="2" id="KW-0238">DNA-binding</keyword>
<sequence length="73" mass="7594">MICGLAGSGDGIRNRTEVSLGALRKAAALLQQGATVSEAAEKVGFDGLSYFARCFKDQFSISPSAYLLAHKGA</sequence>
<evidence type="ECO:0000256" key="2">
    <source>
        <dbReference type="ARBA" id="ARBA00023125"/>
    </source>
</evidence>
<dbReference type="Pfam" id="PF12833">
    <property type="entry name" value="HTH_18"/>
    <property type="match status" value="1"/>
</dbReference>
<keyword evidence="3" id="KW-0804">Transcription</keyword>
<accession>A0A418M1E5</accession>
<dbReference type="GO" id="GO:0043565">
    <property type="term" value="F:sequence-specific DNA binding"/>
    <property type="evidence" value="ECO:0007669"/>
    <property type="project" value="InterPro"/>
</dbReference>
<evidence type="ECO:0000256" key="3">
    <source>
        <dbReference type="ARBA" id="ARBA00023163"/>
    </source>
</evidence>
<feature type="domain" description="HTH araC/xylS-type" evidence="4">
    <location>
        <begin position="23"/>
        <end position="69"/>
    </location>
</feature>
<dbReference type="InterPro" id="IPR018060">
    <property type="entry name" value="HTH_AraC"/>
</dbReference>